<dbReference type="EMBL" id="VUJU01001749">
    <property type="protein sequence ID" value="KAF0763990.1"/>
    <property type="molecule type" value="Genomic_DNA"/>
</dbReference>
<keyword evidence="3" id="KW-1185">Reference proteome</keyword>
<evidence type="ECO:0000313" key="2">
    <source>
        <dbReference type="EMBL" id="KAF0763990.1"/>
    </source>
</evidence>
<dbReference type="OrthoDB" id="5978988at2759"/>
<reference evidence="2 3" key="1">
    <citation type="submission" date="2019-08" db="EMBL/GenBank/DDBJ databases">
        <title>Whole genome of Aphis craccivora.</title>
        <authorList>
            <person name="Voronova N.V."/>
            <person name="Shulinski R.S."/>
            <person name="Bandarenka Y.V."/>
            <person name="Zhorov D.G."/>
            <person name="Warner D."/>
        </authorList>
    </citation>
    <scope>NUCLEOTIDE SEQUENCE [LARGE SCALE GENOMIC DNA]</scope>
    <source>
        <strain evidence="2">180601</strain>
        <tissue evidence="2">Whole Body</tissue>
    </source>
</reference>
<comment type="caution">
    <text evidence="2">The sequence shown here is derived from an EMBL/GenBank/DDBJ whole genome shotgun (WGS) entry which is preliminary data.</text>
</comment>
<dbReference type="SMR" id="A0A6G0Z0U5"/>
<feature type="signal peptide" evidence="1">
    <location>
        <begin position="1"/>
        <end position="24"/>
    </location>
</feature>
<organism evidence="2 3">
    <name type="scientific">Aphis craccivora</name>
    <name type="common">Cowpea aphid</name>
    <dbReference type="NCBI Taxonomy" id="307492"/>
    <lineage>
        <taxon>Eukaryota</taxon>
        <taxon>Metazoa</taxon>
        <taxon>Ecdysozoa</taxon>
        <taxon>Arthropoda</taxon>
        <taxon>Hexapoda</taxon>
        <taxon>Insecta</taxon>
        <taxon>Pterygota</taxon>
        <taxon>Neoptera</taxon>
        <taxon>Paraneoptera</taxon>
        <taxon>Hemiptera</taxon>
        <taxon>Sternorrhyncha</taxon>
        <taxon>Aphidomorpha</taxon>
        <taxon>Aphidoidea</taxon>
        <taxon>Aphididae</taxon>
        <taxon>Aphidini</taxon>
        <taxon>Aphis</taxon>
        <taxon>Aphis</taxon>
    </lineage>
</organism>
<dbReference type="SMART" id="SM00708">
    <property type="entry name" value="PhBP"/>
    <property type="match status" value="1"/>
</dbReference>
<name>A0A6G0Z0U5_APHCR</name>
<dbReference type="PANTHER" id="PTHR21364">
    <property type="entry name" value="GENERAL ODORANT-BINDING PROTEIN 19A"/>
    <property type="match status" value="1"/>
</dbReference>
<protein>
    <submittedName>
        <fullName evidence="2">General odorant-binding protein 83a-like</fullName>
    </submittedName>
</protein>
<feature type="chain" id="PRO_5026001642" evidence="1">
    <location>
        <begin position="25"/>
        <end position="147"/>
    </location>
</feature>
<dbReference type="PANTHER" id="PTHR21364:SF2">
    <property type="entry name" value="GENERAL ODORANT-BINDING PROTEIN 19A"/>
    <property type="match status" value="1"/>
</dbReference>
<dbReference type="InterPro" id="IPR006170">
    <property type="entry name" value="PBP/GOBP"/>
</dbReference>
<proteinExistence type="predicted"/>
<dbReference type="SUPFAM" id="SSF47565">
    <property type="entry name" value="Insect pheromone/odorant-binding proteins"/>
    <property type="match status" value="1"/>
</dbReference>
<sequence>MEHLRGTNVVFAIVMALLVVQSSTRPQPDELDDIKKTLYDACSKKFPLTEEIKNNVKNSIVTDDQNFKCFLRCCFDEMSLIDEDGIIDGESLAAMAVDKIKPVAEKIVHDCLPAGKQEKQDGCEAAFKFLSCGIKLNPLTIELLPLQ</sequence>
<accession>A0A6G0Z0U5</accession>
<evidence type="ECO:0000313" key="3">
    <source>
        <dbReference type="Proteomes" id="UP000478052"/>
    </source>
</evidence>
<dbReference type="Proteomes" id="UP000478052">
    <property type="component" value="Unassembled WGS sequence"/>
</dbReference>
<dbReference type="Pfam" id="PF01395">
    <property type="entry name" value="PBP_GOBP"/>
    <property type="match status" value="1"/>
</dbReference>
<dbReference type="Gene3D" id="1.10.238.20">
    <property type="entry name" value="Pheromone/general odorant binding protein domain"/>
    <property type="match status" value="1"/>
</dbReference>
<dbReference type="AlphaFoldDB" id="A0A6G0Z0U5"/>
<dbReference type="InterPro" id="IPR036728">
    <property type="entry name" value="PBP_GOBP_sf"/>
</dbReference>
<dbReference type="GO" id="GO:0005549">
    <property type="term" value="F:odorant binding"/>
    <property type="evidence" value="ECO:0007669"/>
    <property type="project" value="InterPro"/>
</dbReference>
<evidence type="ECO:0000256" key="1">
    <source>
        <dbReference type="SAM" id="SignalP"/>
    </source>
</evidence>
<keyword evidence="1" id="KW-0732">Signal</keyword>
<dbReference type="CDD" id="cd23992">
    <property type="entry name" value="PBP_GOBP"/>
    <property type="match status" value="1"/>
</dbReference>
<gene>
    <name evidence="2" type="ORF">FWK35_00027718</name>
</gene>